<evidence type="ECO:0000256" key="1">
    <source>
        <dbReference type="ARBA" id="ARBA00010641"/>
    </source>
</evidence>
<dbReference type="SUPFAM" id="SSF88946">
    <property type="entry name" value="Sigma2 domain of RNA polymerase sigma factors"/>
    <property type="match status" value="1"/>
</dbReference>
<dbReference type="Proteomes" id="UP000831290">
    <property type="component" value="Chromosome"/>
</dbReference>
<keyword evidence="8" id="KW-1185">Reference proteome</keyword>
<dbReference type="KEGG" id="fbm:MQE35_04260"/>
<dbReference type="CDD" id="cd06171">
    <property type="entry name" value="Sigma70_r4"/>
    <property type="match status" value="1"/>
</dbReference>
<dbReference type="InterPro" id="IPR014284">
    <property type="entry name" value="RNA_pol_sigma-70_dom"/>
</dbReference>
<dbReference type="GO" id="GO:0003677">
    <property type="term" value="F:DNA binding"/>
    <property type="evidence" value="ECO:0007669"/>
    <property type="project" value="InterPro"/>
</dbReference>
<proteinExistence type="inferred from homology"/>
<dbReference type="RefSeq" id="WP_255844766.1">
    <property type="nucleotide sequence ID" value="NZ_CP094358.1"/>
</dbReference>
<dbReference type="NCBIfam" id="TIGR02937">
    <property type="entry name" value="sigma70-ECF"/>
    <property type="match status" value="1"/>
</dbReference>
<evidence type="ECO:0000259" key="6">
    <source>
        <dbReference type="Pfam" id="PF08281"/>
    </source>
</evidence>
<evidence type="ECO:0000313" key="7">
    <source>
        <dbReference type="EMBL" id="UOB18508.1"/>
    </source>
</evidence>
<dbReference type="InterPro" id="IPR039425">
    <property type="entry name" value="RNA_pol_sigma-70-like"/>
</dbReference>
<keyword evidence="2" id="KW-0805">Transcription regulation</keyword>
<dbReference type="Pfam" id="PF04542">
    <property type="entry name" value="Sigma70_r2"/>
    <property type="match status" value="1"/>
</dbReference>
<evidence type="ECO:0000259" key="5">
    <source>
        <dbReference type="Pfam" id="PF04542"/>
    </source>
</evidence>
<gene>
    <name evidence="7" type="ORF">MQE35_04260</name>
</gene>
<dbReference type="PANTHER" id="PTHR43133">
    <property type="entry name" value="RNA POLYMERASE ECF-TYPE SIGMA FACTO"/>
    <property type="match status" value="1"/>
</dbReference>
<feature type="domain" description="RNA polymerase sigma factor 70 region 4 type 2" evidence="6">
    <location>
        <begin position="124"/>
        <end position="174"/>
    </location>
</feature>
<dbReference type="InterPro" id="IPR013324">
    <property type="entry name" value="RNA_pol_sigma_r3/r4-like"/>
</dbReference>
<dbReference type="InterPro" id="IPR013325">
    <property type="entry name" value="RNA_pol_sigma_r2"/>
</dbReference>
<evidence type="ECO:0000256" key="2">
    <source>
        <dbReference type="ARBA" id="ARBA00023015"/>
    </source>
</evidence>
<dbReference type="PANTHER" id="PTHR43133:SF46">
    <property type="entry name" value="RNA POLYMERASE SIGMA-70 FACTOR ECF SUBFAMILY"/>
    <property type="match status" value="1"/>
</dbReference>
<dbReference type="InterPro" id="IPR007627">
    <property type="entry name" value="RNA_pol_sigma70_r2"/>
</dbReference>
<sequence>MKKLLKVIPLHTNELKLIRKAQKNNKEAQRLIFEKYSPKMLSICRYYIADLHFAEDVMITGFYKVFSNLPAFKNNGSFEGWIRKIMVRESISFLRSKKQMFFVEEEEKIVQEIDYNHTPEVDHLQLIIDELPDGYKSVFVMYAIQGYSHKEIAEMLHISESTSKSQLYKARKMLQHKLNGLNLKENGTR</sequence>
<organism evidence="7 8">
    <name type="scientific">Abyssalbus ytuae</name>
    <dbReference type="NCBI Taxonomy" id="2926907"/>
    <lineage>
        <taxon>Bacteria</taxon>
        <taxon>Pseudomonadati</taxon>
        <taxon>Bacteroidota</taxon>
        <taxon>Flavobacteriia</taxon>
        <taxon>Flavobacteriales</taxon>
        <taxon>Flavobacteriaceae</taxon>
        <taxon>Abyssalbus</taxon>
    </lineage>
</organism>
<evidence type="ECO:0000256" key="3">
    <source>
        <dbReference type="ARBA" id="ARBA00023082"/>
    </source>
</evidence>
<dbReference type="Pfam" id="PF08281">
    <property type="entry name" value="Sigma70_r4_2"/>
    <property type="match status" value="1"/>
</dbReference>
<evidence type="ECO:0000313" key="8">
    <source>
        <dbReference type="Proteomes" id="UP000831290"/>
    </source>
</evidence>
<dbReference type="AlphaFoldDB" id="A0A9E6ZVF2"/>
<dbReference type="EMBL" id="CP094358">
    <property type="protein sequence ID" value="UOB18508.1"/>
    <property type="molecule type" value="Genomic_DNA"/>
</dbReference>
<keyword evidence="3" id="KW-0731">Sigma factor</keyword>
<comment type="similarity">
    <text evidence="1">Belongs to the sigma-70 factor family. ECF subfamily.</text>
</comment>
<evidence type="ECO:0000256" key="4">
    <source>
        <dbReference type="ARBA" id="ARBA00023163"/>
    </source>
</evidence>
<dbReference type="GO" id="GO:0006352">
    <property type="term" value="P:DNA-templated transcription initiation"/>
    <property type="evidence" value="ECO:0007669"/>
    <property type="project" value="InterPro"/>
</dbReference>
<dbReference type="Gene3D" id="1.10.10.10">
    <property type="entry name" value="Winged helix-like DNA-binding domain superfamily/Winged helix DNA-binding domain"/>
    <property type="match status" value="1"/>
</dbReference>
<name>A0A9E6ZVF2_9FLAO</name>
<accession>A0A9E6ZVF2</accession>
<protein>
    <submittedName>
        <fullName evidence="7">RNA polymerase sigma factor</fullName>
    </submittedName>
</protein>
<feature type="domain" description="RNA polymerase sigma-70 region 2" evidence="5">
    <location>
        <begin position="32"/>
        <end position="98"/>
    </location>
</feature>
<dbReference type="GO" id="GO:0016987">
    <property type="term" value="F:sigma factor activity"/>
    <property type="evidence" value="ECO:0007669"/>
    <property type="project" value="UniProtKB-KW"/>
</dbReference>
<dbReference type="SUPFAM" id="SSF88659">
    <property type="entry name" value="Sigma3 and sigma4 domains of RNA polymerase sigma factors"/>
    <property type="match status" value="1"/>
</dbReference>
<dbReference type="InterPro" id="IPR013249">
    <property type="entry name" value="RNA_pol_sigma70_r4_t2"/>
</dbReference>
<reference evidence="7" key="1">
    <citation type="submission" date="2022-03" db="EMBL/GenBank/DDBJ databases">
        <title>Description of Abyssus ytuae gen. nov., sp. nov., a novel member of the family Flavobacteriaceae isolated from the sediment of Mariana Trench.</title>
        <authorList>
            <person name="Zhang J."/>
            <person name="Xu X."/>
        </authorList>
    </citation>
    <scope>NUCLEOTIDE SEQUENCE</scope>
    <source>
        <strain evidence="7">MT3330</strain>
    </source>
</reference>
<dbReference type="Gene3D" id="1.10.1740.10">
    <property type="match status" value="1"/>
</dbReference>
<dbReference type="InterPro" id="IPR036388">
    <property type="entry name" value="WH-like_DNA-bd_sf"/>
</dbReference>
<keyword evidence="4" id="KW-0804">Transcription</keyword>